<feature type="transmembrane region" description="Helical" evidence="1">
    <location>
        <begin position="195"/>
        <end position="222"/>
    </location>
</feature>
<feature type="transmembrane region" description="Helical" evidence="1">
    <location>
        <begin position="95"/>
        <end position="112"/>
    </location>
</feature>
<name>A0A161PR34_BDEBC</name>
<feature type="transmembrane region" description="Helical" evidence="1">
    <location>
        <begin position="299"/>
        <end position="317"/>
    </location>
</feature>
<feature type="transmembrane region" description="Helical" evidence="1">
    <location>
        <begin position="140"/>
        <end position="158"/>
    </location>
</feature>
<reference evidence="2 3" key="1">
    <citation type="submission" date="2016-03" db="EMBL/GenBank/DDBJ databases">
        <authorList>
            <person name="Ploux O."/>
        </authorList>
    </citation>
    <scope>NUCLEOTIDE SEQUENCE [LARGE SCALE GENOMIC DNA]</scope>
    <source>
        <strain evidence="2 3">EC13</strain>
    </source>
</reference>
<proteinExistence type="predicted"/>
<keyword evidence="1" id="KW-0472">Membrane</keyword>
<organism evidence="2 3">
    <name type="scientific">Bdellovibrio bacteriovorus</name>
    <dbReference type="NCBI Taxonomy" id="959"/>
    <lineage>
        <taxon>Bacteria</taxon>
        <taxon>Pseudomonadati</taxon>
        <taxon>Bdellovibrionota</taxon>
        <taxon>Bdellovibrionia</taxon>
        <taxon>Bdellovibrionales</taxon>
        <taxon>Pseudobdellovibrionaceae</taxon>
        <taxon>Bdellovibrio</taxon>
    </lineage>
</organism>
<feature type="transmembrane region" description="Helical" evidence="1">
    <location>
        <begin position="170"/>
        <end position="189"/>
    </location>
</feature>
<comment type="caution">
    <text evidence="2">The sequence shown here is derived from an EMBL/GenBank/DDBJ whole genome shotgun (WGS) entry which is preliminary data.</text>
</comment>
<evidence type="ECO:0000256" key="1">
    <source>
        <dbReference type="SAM" id="Phobius"/>
    </source>
</evidence>
<dbReference type="EMBL" id="LUKD01000006">
    <property type="protein sequence ID" value="KYG64184.1"/>
    <property type="molecule type" value="Genomic_DNA"/>
</dbReference>
<sequence>MISSLLINFLLFVIVGYYFKKFHVVSRTLDFLLKGALLIGCGWLLLTSLGYLFTPLIFDHAEANIASVGALYGKGLEIYTELSAPSRYSLLYGPWPYLVVAFFQSLISNMILAAKLPGVINLFLLVGCTYILSTKIKGSAFQKLLSICVIPLALLGYYNFSYWNRPDSYIMANLFCAFTVVSFAPRISFWGTSLLVGLLAGLAANSKLHACLYFVPVAVYFFETYRFRRYWTKILLAAIAFLCALVMPFLLPNIGAENYLLWLQMASKHGLVLEIFLKNISFVASFLLFLYFSRFNEKFKLSFIALCVVSFLVAVVASKPGAGQHHFLPFVPLILWLAIQQYFSMDSLGRSRFHLFAAAFLLTLAINGVNRQKQIAKFLAQTSVREREFSDLLNLATSLPGNVELGFAGNKTYESTFYKSALIGRNKGMLLDGAALMDMAASGISIPDSTIAEIKSCRSYFVFPKGEEPWSILSFYTEKPLFDDQFKSAFKSAYVFERNTEFFAVYKCR</sequence>
<feature type="transmembrane region" description="Helical" evidence="1">
    <location>
        <begin position="6"/>
        <end position="24"/>
    </location>
</feature>
<feature type="transmembrane region" description="Helical" evidence="1">
    <location>
        <begin position="31"/>
        <end position="53"/>
    </location>
</feature>
<feature type="transmembrane region" description="Helical" evidence="1">
    <location>
        <begin position="271"/>
        <end position="292"/>
    </location>
</feature>
<keyword evidence="1" id="KW-1133">Transmembrane helix</keyword>
<evidence type="ECO:0000313" key="3">
    <source>
        <dbReference type="Proteomes" id="UP000075799"/>
    </source>
</evidence>
<gene>
    <name evidence="2" type="ORF">AZI87_13125</name>
</gene>
<keyword evidence="1" id="KW-0812">Transmembrane</keyword>
<feature type="transmembrane region" description="Helical" evidence="1">
    <location>
        <begin position="351"/>
        <end position="369"/>
    </location>
</feature>
<evidence type="ECO:0000313" key="2">
    <source>
        <dbReference type="EMBL" id="KYG64184.1"/>
    </source>
</evidence>
<dbReference type="Proteomes" id="UP000075799">
    <property type="component" value="Unassembled WGS sequence"/>
</dbReference>
<dbReference type="AlphaFoldDB" id="A0A161PR34"/>
<accession>A0A161PR34</accession>
<feature type="transmembrane region" description="Helical" evidence="1">
    <location>
        <begin position="119"/>
        <end position="134"/>
    </location>
</feature>
<evidence type="ECO:0008006" key="4">
    <source>
        <dbReference type="Google" id="ProtNLM"/>
    </source>
</evidence>
<protein>
    <recommendedName>
        <fullName evidence="4">Glycosyltransferase RgtA/B/C/D-like domain-containing protein</fullName>
    </recommendedName>
</protein>
<feature type="transmembrane region" description="Helical" evidence="1">
    <location>
        <begin position="234"/>
        <end position="251"/>
    </location>
</feature>